<reference evidence="7" key="1">
    <citation type="submission" date="2022-11" db="EMBL/GenBank/DDBJ databases">
        <title>Centuries of genome instability and evolution in soft-shell clam transmissible cancer (bioRxiv).</title>
        <authorList>
            <person name="Hart S.F.M."/>
            <person name="Yonemitsu M.A."/>
            <person name="Giersch R.M."/>
            <person name="Beal B.F."/>
            <person name="Arriagada G."/>
            <person name="Davis B.W."/>
            <person name="Ostrander E.A."/>
            <person name="Goff S.P."/>
            <person name="Metzger M.J."/>
        </authorList>
    </citation>
    <scope>NUCLEOTIDE SEQUENCE</scope>
    <source>
        <strain evidence="7">MELC-2E11</strain>
        <tissue evidence="7">Siphon/mantle</tissue>
    </source>
</reference>
<feature type="transmembrane region" description="Helical" evidence="5">
    <location>
        <begin position="467"/>
        <end position="488"/>
    </location>
</feature>
<organism evidence="7 8">
    <name type="scientific">Mya arenaria</name>
    <name type="common">Soft-shell clam</name>
    <dbReference type="NCBI Taxonomy" id="6604"/>
    <lineage>
        <taxon>Eukaryota</taxon>
        <taxon>Metazoa</taxon>
        <taxon>Spiralia</taxon>
        <taxon>Lophotrochozoa</taxon>
        <taxon>Mollusca</taxon>
        <taxon>Bivalvia</taxon>
        <taxon>Autobranchia</taxon>
        <taxon>Heteroconchia</taxon>
        <taxon>Euheterodonta</taxon>
        <taxon>Imparidentia</taxon>
        <taxon>Neoheterodontei</taxon>
        <taxon>Myida</taxon>
        <taxon>Myoidea</taxon>
        <taxon>Myidae</taxon>
        <taxon>Mya</taxon>
    </lineage>
</organism>
<feature type="transmembrane region" description="Helical" evidence="5">
    <location>
        <begin position="400"/>
        <end position="419"/>
    </location>
</feature>
<accession>A0ABY7ET35</accession>
<sequence length="580" mass="64179">MPGPETPVDIEELLNESGGCGRYQILLTLIIHFSKFIVCFTQLFMVFGGATPKWRCIEGMSENATLLTNGTDEESCYVTVNGVSKQCEVFSFNDDMNTAVSQFSLVCGREWISSTITSIQMAGIFVGNIACGQVADLIGRKKPFFGAILTLVVLNIGTAFSVSWVMFAVFRFLLGVAMGFQLTVQYNLVAEFTLAKWRTWVVAIPSWAIESSVFGLVCWALKDLFWIHIVTAAVGCPFLFTFVPESFRWYIGHDKTDKAKKIVSRIAEFNGKGPPKSIELIGGGQLMDKKDRTYHFLDLFRDRTIRLYTCLLIFVWISLGLTGYGIQFGVPKLSGNLFVNMFVLGLASSPVQFICIWLQNRLGRKKTTWLFYGLGAVAAFVVATAGRFPDGNGKDWTTNVFAIIALTLVYAVWSPIQTFTMELYPTVVRNLGYGTQNTMARIGAIIGPQLVYLLLNESGGCGRYQILVTLITHLSKFIVCLTQLFMVFGGATPKWRCIEGMSENATYLANGTDEKSCSVTVNGVSKQCEVFSFNDDMNTAVSQFSLVCDREWISSTITSIRMAGIFVDNIACGRVADLIG</sequence>
<name>A0ABY7ET35_MYAAR</name>
<feature type="transmembrane region" description="Helical" evidence="5">
    <location>
        <begin position="370"/>
        <end position="388"/>
    </location>
</feature>
<comment type="subcellular location">
    <subcellularLocation>
        <location evidence="1">Membrane</location>
        <topology evidence="1">Multi-pass membrane protein</topology>
    </subcellularLocation>
</comment>
<evidence type="ECO:0000259" key="6">
    <source>
        <dbReference type="PROSITE" id="PS50850"/>
    </source>
</evidence>
<evidence type="ECO:0000256" key="5">
    <source>
        <dbReference type="SAM" id="Phobius"/>
    </source>
</evidence>
<keyword evidence="8" id="KW-1185">Reference proteome</keyword>
<gene>
    <name evidence="7" type="ORF">MAR_026625</name>
</gene>
<evidence type="ECO:0000313" key="7">
    <source>
        <dbReference type="EMBL" id="WAR12445.1"/>
    </source>
</evidence>
<keyword evidence="4 5" id="KW-0472">Membrane</keyword>
<protein>
    <submittedName>
        <fullName evidence="7">S22AF-like protein</fullName>
    </submittedName>
</protein>
<dbReference type="SUPFAM" id="SSF103473">
    <property type="entry name" value="MFS general substrate transporter"/>
    <property type="match status" value="1"/>
</dbReference>
<feature type="transmembrane region" description="Helical" evidence="5">
    <location>
        <begin position="23"/>
        <end position="47"/>
    </location>
</feature>
<dbReference type="InterPro" id="IPR020846">
    <property type="entry name" value="MFS_dom"/>
</dbReference>
<feature type="non-terminal residue" evidence="7">
    <location>
        <position position="1"/>
    </location>
</feature>
<evidence type="ECO:0000256" key="4">
    <source>
        <dbReference type="ARBA" id="ARBA00023136"/>
    </source>
</evidence>
<feature type="transmembrane region" description="Helical" evidence="5">
    <location>
        <begin position="144"/>
        <end position="162"/>
    </location>
</feature>
<dbReference type="PROSITE" id="PS50850">
    <property type="entry name" value="MFS"/>
    <property type="match status" value="1"/>
</dbReference>
<feature type="transmembrane region" description="Helical" evidence="5">
    <location>
        <begin position="305"/>
        <end position="326"/>
    </location>
</feature>
<keyword evidence="3 5" id="KW-1133">Transmembrane helix</keyword>
<dbReference type="InterPro" id="IPR005828">
    <property type="entry name" value="MFS_sugar_transport-like"/>
</dbReference>
<dbReference type="Pfam" id="PF00083">
    <property type="entry name" value="Sugar_tr"/>
    <property type="match status" value="1"/>
</dbReference>
<evidence type="ECO:0000313" key="8">
    <source>
        <dbReference type="Proteomes" id="UP001164746"/>
    </source>
</evidence>
<feature type="transmembrane region" description="Helical" evidence="5">
    <location>
        <begin position="225"/>
        <end position="243"/>
    </location>
</feature>
<evidence type="ECO:0000256" key="1">
    <source>
        <dbReference type="ARBA" id="ARBA00004141"/>
    </source>
</evidence>
<dbReference type="InterPro" id="IPR036259">
    <property type="entry name" value="MFS_trans_sf"/>
</dbReference>
<feature type="domain" description="Major facilitator superfamily (MFS) profile" evidence="6">
    <location>
        <begin position="27"/>
        <end position="494"/>
    </location>
</feature>
<feature type="transmembrane region" description="Helical" evidence="5">
    <location>
        <begin position="338"/>
        <end position="358"/>
    </location>
</feature>
<dbReference type="PANTHER" id="PTHR24064">
    <property type="entry name" value="SOLUTE CARRIER FAMILY 22 MEMBER"/>
    <property type="match status" value="1"/>
</dbReference>
<keyword evidence="2 5" id="KW-0812">Transmembrane</keyword>
<feature type="transmembrane region" description="Helical" evidence="5">
    <location>
        <begin position="439"/>
        <end position="455"/>
    </location>
</feature>
<evidence type="ECO:0000256" key="2">
    <source>
        <dbReference type="ARBA" id="ARBA00022692"/>
    </source>
</evidence>
<dbReference type="Gene3D" id="1.20.1250.20">
    <property type="entry name" value="MFS general substrate transporter like domains"/>
    <property type="match status" value="1"/>
</dbReference>
<evidence type="ECO:0000256" key="3">
    <source>
        <dbReference type="ARBA" id="ARBA00022989"/>
    </source>
</evidence>
<dbReference type="InterPro" id="IPR005829">
    <property type="entry name" value="Sugar_transporter_CS"/>
</dbReference>
<proteinExistence type="predicted"/>
<dbReference type="Proteomes" id="UP001164746">
    <property type="component" value="Chromosome 8"/>
</dbReference>
<dbReference type="EMBL" id="CP111019">
    <property type="protein sequence ID" value="WAR12445.1"/>
    <property type="molecule type" value="Genomic_DNA"/>
</dbReference>
<dbReference type="PROSITE" id="PS00217">
    <property type="entry name" value="SUGAR_TRANSPORT_2"/>
    <property type="match status" value="1"/>
</dbReference>